<evidence type="ECO:0000313" key="2">
    <source>
        <dbReference type="EMBL" id="MPC69028.1"/>
    </source>
</evidence>
<feature type="chain" id="PRO_5022721108" description="Secreted protein" evidence="1">
    <location>
        <begin position="24"/>
        <end position="193"/>
    </location>
</feature>
<protein>
    <recommendedName>
        <fullName evidence="4">Secreted protein</fullName>
    </recommendedName>
</protein>
<keyword evidence="3" id="KW-1185">Reference proteome</keyword>
<reference evidence="2 3" key="1">
    <citation type="submission" date="2019-05" db="EMBL/GenBank/DDBJ databases">
        <title>Another draft genome of Portunus trituberculatus and its Hox gene families provides insights of decapod evolution.</title>
        <authorList>
            <person name="Jeong J.-H."/>
            <person name="Song I."/>
            <person name="Kim S."/>
            <person name="Choi T."/>
            <person name="Kim D."/>
            <person name="Ryu S."/>
            <person name="Kim W."/>
        </authorList>
    </citation>
    <scope>NUCLEOTIDE SEQUENCE [LARGE SCALE GENOMIC DNA]</scope>
    <source>
        <tissue evidence="2">Muscle</tissue>
    </source>
</reference>
<keyword evidence="1" id="KW-0732">Signal</keyword>
<comment type="caution">
    <text evidence="2">The sequence shown here is derived from an EMBL/GenBank/DDBJ whole genome shotgun (WGS) entry which is preliminary data.</text>
</comment>
<dbReference type="EMBL" id="VSRR010028771">
    <property type="protein sequence ID" value="MPC69028.1"/>
    <property type="molecule type" value="Genomic_DNA"/>
</dbReference>
<dbReference type="AlphaFoldDB" id="A0A5B7HJR5"/>
<gene>
    <name evidence="2" type="ORF">E2C01_063241</name>
</gene>
<proteinExistence type="predicted"/>
<accession>A0A5B7HJR5</accession>
<dbReference type="Proteomes" id="UP000324222">
    <property type="component" value="Unassembled WGS sequence"/>
</dbReference>
<organism evidence="2 3">
    <name type="scientific">Portunus trituberculatus</name>
    <name type="common">Swimming crab</name>
    <name type="synonym">Neptunus trituberculatus</name>
    <dbReference type="NCBI Taxonomy" id="210409"/>
    <lineage>
        <taxon>Eukaryota</taxon>
        <taxon>Metazoa</taxon>
        <taxon>Ecdysozoa</taxon>
        <taxon>Arthropoda</taxon>
        <taxon>Crustacea</taxon>
        <taxon>Multicrustacea</taxon>
        <taxon>Malacostraca</taxon>
        <taxon>Eumalacostraca</taxon>
        <taxon>Eucarida</taxon>
        <taxon>Decapoda</taxon>
        <taxon>Pleocyemata</taxon>
        <taxon>Brachyura</taxon>
        <taxon>Eubrachyura</taxon>
        <taxon>Portunoidea</taxon>
        <taxon>Portunidae</taxon>
        <taxon>Portuninae</taxon>
        <taxon>Portunus</taxon>
    </lineage>
</organism>
<evidence type="ECO:0000313" key="3">
    <source>
        <dbReference type="Proteomes" id="UP000324222"/>
    </source>
</evidence>
<name>A0A5B7HJR5_PORTR</name>
<feature type="signal peptide" evidence="1">
    <location>
        <begin position="1"/>
        <end position="23"/>
    </location>
</feature>
<sequence>MQRLASILRCVFCIFAAFMSSSTRRRLQIEGITTCILWLQPPDVHSVVSQGCGQMLRVSCYLRAARVTGTLISGGFTPSPPRGTEEAVKTRSTAGISRLEVLRHGTVASTRDLEISKAVATLSLLPNTALPYLVTGAVLGRGSRGVSVPQEEHEPLRELPTDLTWRCKGENPTFQHVAATRACGGGRCIVFLP</sequence>
<evidence type="ECO:0008006" key="4">
    <source>
        <dbReference type="Google" id="ProtNLM"/>
    </source>
</evidence>
<evidence type="ECO:0000256" key="1">
    <source>
        <dbReference type="SAM" id="SignalP"/>
    </source>
</evidence>